<evidence type="ECO:0000313" key="2">
    <source>
        <dbReference type="Proteomes" id="UP001172082"/>
    </source>
</evidence>
<evidence type="ECO:0000313" key="1">
    <source>
        <dbReference type="EMBL" id="MDN5204650.1"/>
    </source>
</evidence>
<keyword evidence="2" id="KW-1185">Reference proteome</keyword>
<proteinExistence type="predicted"/>
<dbReference type="InterPro" id="IPR005358">
    <property type="entry name" value="Puta_zinc/iron-chelating_dom"/>
</dbReference>
<dbReference type="PANTHER" id="PTHR35866:SF1">
    <property type="entry name" value="YKGJ FAMILY CYSTEINE CLUSTER PROTEIN"/>
    <property type="match status" value="1"/>
</dbReference>
<comment type="caution">
    <text evidence="1">The sequence shown here is derived from an EMBL/GenBank/DDBJ whole genome shotgun (WGS) entry which is preliminary data.</text>
</comment>
<gene>
    <name evidence="1" type="ORF">QQ008_24880</name>
</gene>
<reference evidence="1" key="1">
    <citation type="submission" date="2023-06" db="EMBL/GenBank/DDBJ databases">
        <title>Genomic of Parafulvivirga corallium.</title>
        <authorList>
            <person name="Wang G."/>
        </authorList>
    </citation>
    <scope>NUCLEOTIDE SEQUENCE</scope>
    <source>
        <strain evidence="1">BMA10</strain>
    </source>
</reference>
<dbReference type="PANTHER" id="PTHR35866">
    <property type="entry name" value="PUTATIVE-RELATED"/>
    <property type="match status" value="1"/>
</dbReference>
<dbReference type="EMBL" id="JAUJEA010000012">
    <property type="protein sequence ID" value="MDN5204650.1"/>
    <property type="molecule type" value="Genomic_DNA"/>
</dbReference>
<organism evidence="1 2">
    <name type="scientific">Splendidivirga corallicola</name>
    <dbReference type="NCBI Taxonomy" id="3051826"/>
    <lineage>
        <taxon>Bacteria</taxon>
        <taxon>Pseudomonadati</taxon>
        <taxon>Bacteroidota</taxon>
        <taxon>Cytophagia</taxon>
        <taxon>Cytophagales</taxon>
        <taxon>Splendidivirgaceae</taxon>
        <taxon>Splendidivirga</taxon>
    </lineage>
</organism>
<name>A0ABT8KV51_9BACT</name>
<sequence length="163" mass="19165">MDIDNFKNSALKAYDENRRLIKSIKKKKYKNLDKTFRDLHEEVFEEIDCLTCANCCKTTSPIFYQMDIERVAKSLRSKPSAFIDEYLRIDEDGDDVLKQSPCPFLGNDNKCIVYDSRPTACREYPHTNRKRMYQILNLTLKNSMVCPAVLEIFERLKKTSFLI</sequence>
<dbReference type="RefSeq" id="WP_346754674.1">
    <property type="nucleotide sequence ID" value="NZ_JAUJEA010000012.1"/>
</dbReference>
<protein>
    <submittedName>
        <fullName evidence="1">YkgJ family cysteine cluster protein</fullName>
    </submittedName>
</protein>
<dbReference type="Pfam" id="PF03692">
    <property type="entry name" value="CxxCxxCC"/>
    <property type="match status" value="1"/>
</dbReference>
<accession>A0ABT8KV51</accession>
<dbReference type="Proteomes" id="UP001172082">
    <property type="component" value="Unassembled WGS sequence"/>
</dbReference>